<keyword evidence="5" id="KW-1185">Reference proteome</keyword>
<dbReference type="SMART" id="SM01103">
    <property type="entry name" value="CRS1_YhbY"/>
    <property type="match status" value="1"/>
</dbReference>
<dbReference type="NCBIfam" id="TIGR00253">
    <property type="entry name" value="RNA_bind_YhbY"/>
    <property type="match status" value="1"/>
</dbReference>
<evidence type="ECO:0000259" key="3">
    <source>
        <dbReference type="PROSITE" id="PS51295"/>
    </source>
</evidence>
<protein>
    <submittedName>
        <fullName evidence="4">RNA-binding protein</fullName>
    </submittedName>
</protein>
<dbReference type="PATRIC" id="fig|1632867.3.peg.3267"/>
<sequence>MEIIDKKKLKADAHGLKPVVLIGHAGLTDAVLAEIEAALAYHELIKVKIRAEREERKQMTEMMVQRTGSALIQTIGQMTVLYKRNPNK</sequence>
<dbReference type="InterPro" id="IPR001890">
    <property type="entry name" value="RNA-binding_CRM"/>
</dbReference>
<reference evidence="4 5" key="2">
    <citation type="journal article" date="2016" name="Microb. Ecol.">
        <title>Genome Characteristics of a Novel Type I Methanotroph (Sn10-6) Isolated from a Flooded Indian Rice Field.</title>
        <authorList>
            <person name="Rahalkar M.C."/>
            <person name="Pandit P.S."/>
            <person name="Dhakephalkar P.K."/>
            <person name="Pore S."/>
            <person name="Arora P."/>
            <person name="Kapse N."/>
        </authorList>
    </citation>
    <scope>NUCLEOTIDE SEQUENCE [LARGE SCALE GENOMIC DNA]</scope>
    <source>
        <strain evidence="4 5">Sn10-6</strain>
    </source>
</reference>
<proteinExistence type="predicted"/>
<dbReference type="EMBL" id="LAJX01000027">
    <property type="protein sequence ID" value="KJV07590.1"/>
    <property type="molecule type" value="Genomic_DNA"/>
</dbReference>
<dbReference type="PANTHER" id="PTHR40065:SF3">
    <property type="entry name" value="RNA-BINDING PROTEIN YHBY"/>
    <property type="match status" value="1"/>
</dbReference>
<gene>
    <name evidence="4" type="ORF">VZ94_03635</name>
</gene>
<dbReference type="InterPro" id="IPR035920">
    <property type="entry name" value="YhbY-like_sf"/>
</dbReference>
<evidence type="ECO:0000256" key="2">
    <source>
        <dbReference type="PROSITE-ProRule" id="PRU00626"/>
    </source>
</evidence>
<dbReference type="GO" id="GO:0003723">
    <property type="term" value="F:RNA binding"/>
    <property type="evidence" value="ECO:0007669"/>
    <property type="project" value="UniProtKB-UniRule"/>
</dbReference>
<keyword evidence="1 2" id="KW-0694">RNA-binding</keyword>
<evidence type="ECO:0000313" key="4">
    <source>
        <dbReference type="EMBL" id="KJV07590.1"/>
    </source>
</evidence>
<comment type="caution">
    <text evidence="4">The sequence shown here is derived from an EMBL/GenBank/DDBJ whole genome shotgun (WGS) entry which is preliminary data.</text>
</comment>
<dbReference type="InterPro" id="IPR051925">
    <property type="entry name" value="RNA-binding_domain"/>
</dbReference>
<evidence type="ECO:0000256" key="1">
    <source>
        <dbReference type="ARBA" id="ARBA00022884"/>
    </source>
</evidence>
<dbReference type="Pfam" id="PF01985">
    <property type="entry name" value="CRS1_YhbY"/>
    <property type="match status" value="1"/>
</dbReference>
<accession>A0A0F3ILH7</accession>
<dbReference type="PANTHER" id="PTHR40065">
    <property type="entry name" value="RNA-BINDING PROTEIN YHBY"/>
    <property type="match status" value="1"/>
</dbReference>
<dbReference type="OrthoDB" id="9797519at2"/>
<dbReference type="Gene3D" id="3.30.110.60">
    <property type="entry name" value="YhbY-like"/>
    <property type="match status" value="1"/>
</dbReference>
<reference evidence="5" key="1">
    <citation type="submission" date="2015-03" db="EMBL/GenBank/DDBJ databases">
        <title>Draft genome sequence of a novel methanotroph (Sn10-6) isolated from flooded ricefield rhizosphere in India.</title>
        <authorList>
            <person name="Pandit P.S."/>
            <person name="Pore S.D."/>
            <person name="Arora P."/>
            <person name="Kapse N.G."/>
            <person name="Dhakephalkar P.K."/>
            <person name="Rahalkar M.C."/>
        </authorList>
    </citation>
    <scope>NUCLEOTIDE SEQUENCE [LARGE SCALE GENOMIC DNA]</scope>
    <source>
        <strain evidence="5">Sn10-6</strain>
    </source>
</reference>
<dbReference type="InterPro" id="IPR017924">
    <property type="entry name" value="RNA-binding_YhbY"/>
</dbReference>
<dbReference type="SUPFAM" id="SSF75471">
    <property type="entry name" value="YhbY-like"/>
    <property type="match status" value="1"/>
</dbReference>
<organism evidence="4 5">
    <name type="scientific">Methylocucumis oryzae</name>
    <dbReference type="NCBI Taxonomy" id="1632867"/>
    <lineage>
        <taxon>Bacteria</taxon>
        <taxon>Pseudomonadati</taxon>
        <taxon>Pseudomonadota</taxon>
        <taxon>Gammaproteobacteria</taxon>
        <taxon>Methylococcales</taxon>
        <taxon>Methylococcaceae</taxon>
        <taxon>Methylocucumis</taxon>
    </lineage>
</organism>
<evidence type="ECO:0000313" key="5">
    <source>
        <dbReference type="Proteomes" id="UP000033684"/>
    </source>
</evidence>
<dbReference type="AlphaFoldDB" id="A0A0F3ILH7"/>
<dbReference type="PROSITE" id="PS51295">
    <property type="entry name" value="CRM"/>
    <property type="match status" value="1"/>
</dbReference>
<dbReference type="Proteomes" id="UP000033684">
    <property type="component" value="Unassembled WGS sequence"/>
</dbReference>
<feature type="domain" description="CRM" evidence="3">
    <location>
        <begin position="1"/>
        <end position="88"/>
    </location>
</feature>
<dbReference type="RefSeq" id="WP_045778203.1">
    <property type="nucleotide sequence ID" value="NZ_LAJX01000027.1"/>
</dbReference>
<name>A0A0F3ILH7_9GAMM</name>